<proteinExistence type="predicted"/>
<dbReference type="AlphaFoldDB" id="A0A8S4R1V7"/>
<name>A0A8S4R1V7_9NEOP</name>
<keyword evidence="3" id="KW-1185">Reference proteome</keyword>
<evidence type="ECO:0000256" key="1">
    <source>
        <dbReference type="SAM" id="MobiDB-lite"/>
    </source>
</evidence>
<dbReference type="EMBL" id="CAKXAJ010023824">
    <property type="protein sequence ID" value="CAH2228126.1"/>
    <property type="molecule type" value="Genomic_DNA"/>
</dbReference>
<feature type="compositionally biased region" description="Polar residues" evidence="1">
    <location>
        <begin position="27"/>
        <end position="37"/>
    </location>
</feature>
<protein>
    <submittedName>
        <fullName evidence="2">Jg8975 protein</fullName>
    </submittedName>
</protein>
<dbReference type="Proteomes" id="UP000838756">
    <property type="component" value="Unassembled WGS sequence"/>
</dbReference>
<feature type="compositionally biased region" description="Basic and acidic residues" evidence="1">
    <location>
        <begin position="1"/>
        <end position="11"/>
    </location>
</feature>
<organism evidence="2 3">
    <name type="scientific">Pararge aegeria aegeria</name>
    <dbReference type="NCBI Taxonomy" id="348720"/>
    <lineage>
        <taxon>Eukaryota</taxon>
        <taxon>Metazoa</taxon>
        <taxon>Ecdysozoa</taxon>
        <taxon>Arthropoda</taxon>
        <taxon>Hexapoda</taxon>
        <taxon>Insecta</taxon>
        <taxon>Pterygota</taxon>
        <taxon>Neoptera</taxon>
        <taxon>Endopterygota</taxon>
        <taxon>Lepidoptera</taxon>
        <taxon>Glossata</taxon>
        <taxon>Ditrysia</taxon>
        <taxon>Papilionoidea</taxon>
        <taxon>Nymphalidae</taxon>
        <taxon>Satyrinae</taxon>
        <taxon>Satyrini</taxon>
        <taxon>Parargina</taxon>
        <taxon>Pararge</taxon>
    </lineage>
</organism>
<feature type="region of interest" description="Disordered" evidence="1">
    <location>
        <begin position="52"/>
        <end position="71"/>
    </location>
</feature>
<feature type="region of interest" description="Disordered" evidence="1">
    <location>
        <begin position="1"/>
        <end position="37"/>
    </location>
</feature>
<reference evidence="2" key="1">
    <citation type="submission" date="2022-03" db="EMBL/GenBank/DDBJ databases">
        <authorList>
            <person name="Lindestad O."/>
        </authorList>
    </citation>
    <scope>NUCLEOTIDE SEQUENCE</scope>
</reference>
<evidence type="ECO:0000313" key="2">
    <source>
        <dbReference type="EMBL" id="CAH2228126.1"/>
    </source>
</evidence>
<sequence length="87" mass="9774">MGRAHSSEKRRTLSPVNAALVEPRQGGQMTSYQSQGATGLNRHKTWYLEVPETSMSSSGHQSFDMKREDRSSSTYFRGIKNVSCSKF</sequence>
<gene>
    <name evidence="2" type="primary">jg8975</name>
    <name evidence="2" type="ORF">PAEG_LOCUS8220</name>
</gene>
<accession>A0A8S4R1V7</accession>
<evidence type="ECO:0000313" key="3">
    <source>
        <dbReference type="Proteomes" id="UP000838756"/>
    </source>
</evidence>
<comment type="caution">
    <text evidence="2">The sequence shown here is derived from an EMBL/GenBank/DDBJ whole genome shotgun (WGS) entry which is preliminary data.</text>
</comment>